<keyword evidence="2" id="KW-1185">Reference proteome</keyword>
<proteinExistence type="predicted"/>
<reference evidence="2" key="1">
    <citation type="submission" date="2016-02" db="EMBL/GenBank/DDBJ databases">
        <authorList>
            <person name="Schultz-Johansen M."/>
            <person name="Glaring M.A."/>
            <person name="Bech P.K."/>
            <person name="Stougaard P."/>
        </authorList>
    </citation>
    <scope>NUCLEOTIDE SEQUENCE [LARGE SCALE GENOMIC DNA]</scope>
    <source>
        <strain evidence="2">S66</strain>
    </source>
</reference>
<dbReference type="Proteomes" id="UP000070299">
    <property type="component" value="Unassembled WGS sequence"/>
</dbReference>
<dbReference type="AlphaFoldDB" id="A0A136A4F7"/>
<dbReference type="SUPFAM" id="SSF53067">
    <property type="entry name" value="Actin-like ATPase domain"/>
    <property type="match status" value="1"/>
</dbReference>
<protein>
    <submittedName>
        <fullName evidence="1">MSHA biogenesis protein MshI</fullName>
    </submittedName>
</protein>
<gene>
    <name evidence="1" type="ORF">AX660_08865</name>
</gene>
<dbReference type="OrthoDB" id="5296002at2"/>
<accession>A0A136A4F7</accession>
<evidence type="ECO:0000313" key="1">
    <source>
        <dbReference type="EMBL" id="KXI30099.1"/>
    </source>
</evidence>
<dbReference type="EMBL" id="LSNE01000003">
    <property type="protein sequence ID" value="KXI30099.1"/>
    <property type="molecule type" value="Genomic_DNA"/>
</dbReference>
<organism evidence="1 2">
    <name type="scientific">Paraglaciecola hydrolytica</name>
    <dbReference type="NCBI Taxonomy" id="1799789"/>
    <lineage>
        <taxon>Bacteria</taxon>
        <taxon>Pseudomonadati</taxon>
        <taxon>Pseudomonadota</taxon>
        <taxon>Gammaproteobacteria</taxon>
        <taxon>Alteromonadales</taxon>
        <taxon>Alteromonadaceae</taxon>
        <taxon>Paraglaciecola</taxon>
    </lineage>
</organism>
<evidence type="ECO:0000313" key="2">
    <source>
        <dbReference type="Proteomes" id="UP000070299"/>
    </source>
</evidence>
<sequence length="309" mass="34898">MQIGWREYIKRRFRRASKYHCVGIEYGVDELYIATLQVIDGKLTWVKQHKMVWDDWQDSLKDYVAAQGLDNTRCQVTLAISKYQLLQLDKPAVPETEINQALQWTVKEQLFSDGDLAVDYFDLPAAPANAKKLNVVAIGKNEVEALRDGILDAGLNLVNISIEELTTSNILPPSDDAAIILHQNPGDQISLNIVKKGLLYFSRRLRSYENLANFSVQEFQMGIADNLALEIQRSMDYFESQLRQAPVKQVYISLDTPHQDTLADLIKEVIFVKISRLESNVESVPGLIQHPSYFACLGAALDVVSESKP</sequence>
<dbReference type="Gene3D" id="3.30.420.40">
    <property type="match status" value="2"/>
</dbReference>
<dbReference type="STRING" id="1799789.AX660_08865"/>
<dbReference type="RefSeq" id="WP_068373897.1">
    <property type="nucleotide sequence ID" value="NZ_LSNE01000003.1"/>
</dbReference>
<dbReference type="Gene3D" id="3.30.1490.300">
    <property type="match status" value="1"/>
</dbReference>
<dbReference type="InterPro" id="IPR043129">
    <property type="entry name" value="ATPase_NBD"/>
</dbReference>
<name>A0A136A4F7_9ALTE</name>
<comment type="caution">
    <text evidence="1">The sequence shown here is derived from an EMBL/GenBank/DDBJ whole genome shotgun (WGS) entry which is preliminary data.</text>
</comment>